<gene>
    <name evidence="1" type="ORF">NIES2135_09070</name>
</gene>
<evidence type="ECO:0000313" key="2">
    <source>
        <dbReference type="Proteomes" id="UP000217895"/>
    </source>
</evidence>
<sequence length="77" mass="8956">MSHTDYRVTVHSCDLLLLCSDSEAQTNRQILWVRVQDLAIALQFLCNRKDVLHRFYKFQASIFSIMGVSDTTEYILS</sequence>
<reference evidence="1 2" key="1">
    <citation type="submission" date="2017-06" db="EMBL/GenBank/DDBJ databases">
        <title>Genome sequencing of cyanobaciteial culture collection at National Institute for Environmental Studies (NIES).</title>
        <authorList>
            <person name="Hirose Y."/>
            <person name="Shimura Y."/>
            <person name="Fujisawa T."/>
            <person name="Nakamura Y."/>
            <person name="Kawachi M."/>
        </authorList>
    </citation>
    <scope>NUCLEOTIDE SEQUENCE [LARGE SCALE GENOMIC DNA]</scope>
    <source>
        <strain evidence="1 2">NIES-2135</strain>
    </source>
</reference>
<accession>A0A1Z4JBL3</accession>
<name>A0A1Z4JBL3_LEPBY</name>
<evidence type="ECO:0000313" key="1">
    <source>
        <dbReference type="EMBL" id="BAY54093.1"/>
    </source>
</evidence>
<proteinExistence type="predicted"/>
<dbReference type="AlphaFoldDB" id="A0A1Z4JBL3"/>
<organism evidence="1 2">
    <name type="scientific">Leptolyngbya boryana NIES-2135</name>
    <dbReference type="NCBI Taxonomy" id="1973484"/>
    <lineage>
        <taxon>Bacteria</taxon>
        <taxon>Bacillati</taxon>
        <taxon>Cyanobacteriota</taxon>
        <taxon>Cyanophyceae</taxon>
        <taxon>Leptolyngbyales</taxon>
        <taxon>Leptolyngbyaceae</taxon>
        <taxon>Leptolyngbya group</taxon>
        <taxon>Leptolyngbya</taxon>
    </lineage>
</organism>
<dbReference type="EMBL" id="AP018203">
    <property type="protein sequence ID" value="BAY54093.1"/>
    <property type="molecule type" value="Genomic_DNA"/>
</dbReference>
<protein>
    <submittedName>
        <fullName evidence="1">Uncharacterized protein</fullName>
    </submittedName>
</protein>
<dbReference type="Proteomes" id="UP000217895">
    <property type="component" value="Chromosome"/>
</dbReference>
<keyword evidence="2" id="KW-1185">Reference proteome</keyword>